<feature type="chain" id="PRO_5041382821" evidence="1">
    <location>
        <begin position="27"/>
        <end position="403"/>
    </location>
</feature>
<proteinExistence type="predicted"/>
<dbReference type="EMBL" id="CP086239">
    <property type="protein sequence ID" value="WAG58979.1"/>
    <property type="molecule type" value="Genomic_DNA"/>
</dbReference>
<reference evidence="2" key="1">
    <citation type="submission" date="2021-11" db="EMBL/GenBank/DDBJ databases">
        <title>Clostridia strains as spoilage organisms.</title>
        <authorList>
            <person name="Wambui J."/>
            <person name="Stevens M.J.A."/>
            <person name="Stephan R."/>
        </authorList>
    </citation>
    <scope>NUCLEOTIDE SEQUENCE</scope>
    <source>
        <strain evidence="2">CF009</strain>
    </source>
</reference>
<evidence type="ECO:0000313" key="2">
    <source>
        <dbReference type="EMBL" id="WAG58979.1"/>
    </source>
</evidence>
<dbReference type="AlphaFoldDB" id="A0AA47EEZ1"/>
<evidence type="ECO:0000256" key="1">
    <source>
        <dbReference type="SAM" id="SignalP"/>
    </source>
</evidence>
<protein>
    <submittedName>
        <fullName evidence="2">Uncharacterized protein</fullName>
    </submittedName>
</protein>
<accession>A0AA47EEZ1</accession>
<keyword evidence="1" id="KW-0732">Signal</keyword>
<sequence>MTKKKFYMMTTFALTLSLTFGSTVFADSLPGITNTKNIYSYHASNRLIDNQLYSKKAYNTISYLVSIGSLHDITIHEPTTVNNLNLSSTISVTTTEGPMLVPIQWTSYSGGSINTTTKLSGKVVLPPSILNPTNIQLDVIQTVDYKGDGLCSNLGKVSYNNITDIPPATTKRELISNLSYNGNPLTSEMSPIVVDHRYNTLDNSIVEDGDLLEITDGEYTHTYHLSIISETPSNSSSLVSISPTQPIAVPITGMEGSLNLPSIIRIDTTNGVVNLPVQWNVPVDLNISKNIEITGTIVLPDNIYNLKGVQLPVYQQLNYQPIGLSSSLGTIVTNRILYIPAGTSVSSLIDGLTNAGSYTITLKDKNNDTLKTGANIVTGDILIATSGNTNYNFYLSTKTSDER</sequence>
<gene>
    <name evidence="2" type="ORF">LL038_15165</name>
</gene>
<evidence type="ECO:0000313" key="3">
    <source>
        <dbReference type="Proteomes" id="UP001164733"/>
    </source>
</evidence>
<name>A0AA47EEZ1_9CLOT</name>
<dbReference type="Proteomes" id="UP001164733">
    <property type="component" value="Chromosome"/>
</dbReference>
<feature type="signal peptide" evidence="1">
    <location>
        <begin position="1"/>
        <end position="26"/>
    </location>
</feature>
<dbReference type="RefSeq" id="WP_216124886.1">
    <property type="nucleotide sequence ID" value="NZ_CP086239.1"/>
</dbReference>
<organism evidence="2 3">
    <name type="scientific">Clostridium estertheticum</name>
    <dbReference type="NCBI Taxonomy" id="238834"/>
    <lineage>
        <taxon>Bacteria</taxon>
        <taxon>Bacillati</taxon>
        <taxon>Bacillota</taxon>
        <taxon>Clostridia</taxon>
        <taxon>Eubacteriales</taxon>
        <taxon>Clostridiaceae</taxon>
        <taxon>Clostridium</taxon>
    </lineage>
</organism>